<dbReference type="FunFam" id="1.10.3730.20:FF:000012">
    <property type="entry name" value="DUF803 domain-containing protein"/>
    <property type="match status" value="1"/>
</dbReference>
<sequence>MSQGGNIALGVFVGLVSTSIQSLGLTLQRKSHILEDEKEAQDTKRPPYRRRRWQLGMFMFIISNLVGSTIQITTLPLPVLSALQASGLVFNSICAALILGEAFTRWSFVGTILVSGGALLIALFGAMSEPAHNLDQLLTLLAHRQFIIWIISTMVLVIAILVAARFTKAVAAHQGQTPKARLLRGMAYGGVSGILSAHSLLVAKSAVELIVRSIVDHDNQFNRVPSWFILLGLISLALSQLYFLHRGLKLCSTSVLYPFVFCVYNIVAIIDGLIYFRQASRLSVLSIVLVTLGTVILLSGVVCLSWRLNQDSTTKLTMSQGPLTPGMGMVASDTDSEADSFLIPANEDEETLPIPPIHASSFPIVPSSADTQPTYGTMKSKARVRLESPSSKSPHSLRISKVRRAKTIPEVDEIWDELEEGGNPAVGSPLLARRRSSQARSLTSSRPRPGSSMSLGLDASPDLRPLTPNEQTGLLRTSTGRSYRDRKRRTTSSSMTNLERNRSQDAVGGWWKMRNWWRRTNKGKDYRGEDDSIT</sequence>
<feature type="region of interest" description="Disordered" evidence="5">
    <location>
        <begin position="419"/>
        <end position="504"/>
    </location>
</feature>
<dbReference type="EMBL" id="CAJPDQ010000037">
    <property type="protein sequence ID" value="CAF9931066.1"/>
    <property type="molecule type" value="Genomic_DNA"/>
</dbReference>
<evidence type="ECO:0000256" key="1">
    <source>
        <dbReference type="ARBA" id="ARBA00004141"/>
    </source>
</evidence>
<dbReference type="Proteomes" id="UP000664169">
    <property type="component" value="Unassembled WGS sequence"/>
</dbReference>
<feature type="transmembrane region" description="Helical" evidence="6">
    <location>
        <begin position="53"/>
        <end position="73"/>
    </location>
</feature>
<protein>
    <submittedName>
        <fullName evidence="7">Uncharacterized protein</fullName>
    </submittedName>
</protein>
<proteinExistence type="predicted"/>
<evidence type="ECO:0000256" key="6">
    <source>
        <dbReference type="SAM" id="Phobius"/>
    </source>
</evidence>
<gene>
    <name evidence="7" type="ORF">GOMPHAMPRED_005808</name>
</gene>
<name>A0A8H3FUP0_9LECA</name>
<evidence type="ECO:0000256" key="4">
    <source>
        <dbReference type="ARBA" id="ARBA00023136"/>
    </source>
</evidence>
<feature type="compositionally biased region" description="Polar residues" evidence="5">
    <location>
        <begin position="368"/>
        <end position="377"/>
    </location>
</feature>
<evidence type="ECO:0000313" key="7">
    <source>
        <dbReference type="EMBL" id="CAF9931066.1"/>
    </source>
</evidence>
<dbReference type="Pfam" id="PF05653">
    <property type="entry name" value="Mg_trans_NIPA"/>
    <property type="match status" value="1"/>
</dbReference>
<keyword evidence="3 6" id="KW-1133">Transmembrane helix</keyword>
<feature type="transmembrane region" description="Helical" evidence="6">
    <location>
        <begin position="282"/>
        <end position="306"/>
    </location>
</feature>
<evidence type="ECO:0000256" key="5">
    <source>
        <dbReference type="SAM" id="MobiDB-lite"/>
    </source>
</evidence>
<feature type="transmembrane region" description="Helical" evidence="6">
    <location>
        <begin position="79"/>
        <end position="99"/>
    </location>
</feature>
<feature type="transmembrane region" description="Helical" evidence="6">
    <location>
        <begin position="106"/>
        <end position="126"/>
    </location>
</feature>
<evidence type="ECO:0000256" key="3">
    <source>
        <dbReference type="ARBA" id="ARBA00022989"/>
    </source>
</evidence>
<dbReference type="AlphaFoldDB" id="A0A8H3FUP0"/>
<feature type="compositionally biased region" description="Low complexity" evidence="5">
    <location>
        <begin position="438"/>
        <end position="447"/>
    </location>
</feature>
<comment type="caution">
    <text evidence="7">The sequence shown here is derived from an EMBL/GenBank/DDBJ whole genome shotgun (WGS) entry which is preliminary data.</text>
</comment>
<dbReference type="PANTHER" id="PTHR12570:SF86">
    <property type="entry name" value="ADR321CP"/>
    <property type="match status" value="1"/>
</dbReference>
<evidence type="ECO:0000313" key="8">
    <source>
        <dbReference type="Proteomes" id="UP000664169"/>
    </source>
</evidence>
<keyword evidence="2 6" id="KW-0812">Transmembrane</keyword>
<feature type="region of interest" description="Disordered" evidence="5">
    <location>
        <begin position="363"/>
        <end position="401"/>
    </location>
</feature>
<dbReference type="InterPro" id="IPR037185">
    <property type="entry name" value="EmrE-like"/>
</dbReference>
<feature type="compositionally biased region" description="Polar residues" evidence="5">
    <location>
        <begin position="468"/>
        <end position="481"/>
    </location>
</feature>
<keyword evidence="8" id="KW-1185">Reference proteome</keyword>
<comment type="subcellular location">
    <subcellularLocation>
        <location evidence="1">Membrane</location>
        <topology evidence="1">Multi-pass membrane protein</topology>
    </subcellularLocation>
</comment>
<evidence type="ECO:0000256" key="2">
    <source>
        <dbReference type="ARBA" id="ARBA00022692"/>
    </source>
</evidence>
<feature type="transmembrane region" description="Helical" evidence="6">
    <location>
        <begin position="6"/>
        <end position="27"/>
    </location>
</feature>
<dbReference type="InterPro" id="IPR008521">
    <property type="entry name" value="Mg_trans_NIPA"/>
</dbReference>
<organism evidence="7 8">
    <name type="scientific">Gomphillus americanus</name>
    <dbReference type="NCBI Taxonomy" id="1940652"/>
    <lineage>
        <taxon>Eukaryota</taxon>
        <taxon>Fungi</taxon>
        <taxon>Dikarya</taxon>
        <taxon>Ascomycota</taxon>
        <taxon>Pezizomycotina</taxon>
        <taxon>Lecanoromycetes</taxon>
        <taxon>OSLEUM clade</taxon>
        <taxon>Ostropomycetidae</taxon>
        <taxon>Ostropales</taxon>
        <taxon>Graphidaceae</taxon>
        <taxon>Gomphilloideae</taxon>
        <taxon>Gomphillus</taxon>
    </lineage>
</organism>
<dbReference type="GO" id="GO:0015095">
    <property type="term" value="F:magnesium ion transmembrane transporter activity"/>
    <property type="evidence" value="ECO:0007669"/>
    <property type="project" value="InterPro"/>
</dbReference>
<feature type="transmembrane region" description="Helical" evidence="6">
    <location>
        <begin position="227"/>
        <end position="244"/>
    </location>
</feature>
<dbReference type="GO" id="GO:0016020">
    <property type="term" value="C:membrane"/>
    <property type="evidence" value="ECO:0007669"/>
    <property type="project" value="UniProtKB-SubCell"/>
</dbReference>
<feature type="transmembrane region" description="Helical" evidence="6">
    <location>
        <begin position="146"/>
        <end position="164"/>
    </location>
</feature>
<dbReference type="Gene3D" id="1.10.3730.20">
    <property type="match status" value="1"/>
</dbReference>
<feature type="transmembrane region" description="Helical" evidence="6">
    <location>
        <begin position="256"/>
        <end position="276"/>
    </location>
</feature>
<dbReference type="PANTHER" id="PTHR12570">
    <property type="match status" value="1"/>
</dbReference>
<accession>A0A8H3FUP0</accession>
<dbReference type="SUPFAM" id="SSF103481">
    <property type="entry name" value="Multidrug resistance efflux transporter EmrE"/>
    <property type="match status" value="1"/>
</dbReference>
<keyword evidence="4 6" id="KW-0472">Membrane</keyword>
<dbReference type="OrthoDB" id="2504919at2759"/>
<feature type="transmembrane region" description="Helical" evidence="6">
    <location>
        <begin position="185"/>
        <end position="207"/>
    </location>
</feature>
<reference evidence="7" key="1">
    <citation type="submission" date="2021-03" db="EMBL/GenBank/DDBJ databases">
        <authorList>
            <person name="Tagirdzhanova G."/>
        </authorList>
    </citation>
    <scope>NUCLEOTIDE SEQUENCE</scope>
</reference>